<dbReference type="RefSeq" id="WP_184674325.1">
    <property type="nucleotide sequence ID" value="NZ_BAABAI010000006.1"/>
</dbReference>
<dbReference type="PANTHER" id="PTHR30461">
    <property type="entry name" value="DNA-INVERTASE FROM LAMBDOID PROPHAGE"/>
    <property type="match status" value="1"/>
</dbReference>
<gene>
    <name evidence="3" type="ORF">F4559_005996</name>
</gene>
<dbReference type="SMART" id="SM00857">
    <property type="entry name" value="Resolvase"/>
    <property type="match status" value="1"/>
</dbReference>
<keyword evidence="4" id="KW-1185">Reference proteome</keyword>
<dbReference type="Pfam" id="PF07508">
    <property type="entry name" value="Recombinase"/>
    <property type="match status" value="1"/>
</dbReference>
<dbReference type="CDD" id="cd00338">
    <property type="entry name" value="Ser_Recombinase"/>
    <property type="match status" value="1"/>
</dbReference>
<dbReference type="PANTHER" id="PTHR30461:SF23">
    <property type="entry name" value="DNA RECOMBINASE-RELATED"/>
    <property type="match status" value="1"/>
</dbReference>
<dbReference type="Proteomes" id="UP000542674">
    <property type="component" value="Unassembled WGS sequence"/>
</dbReference>
<dbReference type="GO" id="GO:0003677">
    <property type="term" value="F:DNA binding"/>
    <property type="evidence" value="ECO:0007669"/>
    <property type="project" value="InterPro"/>
</dbReference>
<accession>A0A7W7T9Q9</accession>
<name>A0A7W7T9Q9_9PSEU</name>
<dbReference type="SUPFAM" id="SSF53041">
    <property type="entry name" value="Resolvase-like"/>
    <property type="match status" value="1"/>
</dbReference>
<organism evidence="3 4">
    <name type="scientific">Saccharothrix violaceirubra</name>
    <dbReference type="NCBI Taxonomy" id="413306"/>
    <lineage>
        <taxon>Bacteria</taxon>
        <taxon>Bacillati</taxon>
        <taxon>Actinomycetota</taxon>
        <taxon>Actinomycetes</taxon>
        <taxon>Pseudonocardiales</taxon>
        <taxon>Pseudonocardiaceae</taxon>
        <taxon>Saccharothrix</taxon>
    </lineage>
</organism>
<sequence>MATSRPRRAGGRTQLDIVPDQLIWALYGRDSLDPKGTAVRVTNQLAELRPFALGIGGRIGEEYPENNVSAFKRVKVMLPDETYGYRVVRPDWDSMMTALRRGEYNALALPNIDRGMRDPRDLEDLIDLVEQYGVYVVGMTGTIDLTTDEGISSARREVDQRNRESRNTSRRMADGNRKAAMAGKQHGGANRPFGWRKDRTTISKREAAHILREIPRLLGGVHPRTIAIEWGERGIPTIAGGKWRMMTIRQIFTNPRLCGWRAYLGEVLRDEHDNPVQGQWEPIITVEQHLALVAKLIPSDSPELPKRGRGHVTRRLLSPFARCGMCNSKMTGGSRKEKKTGERIPIYKCPPPGFGGCGRVSRTCAPIDRYITALVLAEQSRIQLGRADELPPWGREAELKAVTDQIKESTTAYKKKLISGGRYFPLMASLEADESKLRAEKRKYEAKRQARVSRAANLEAEWSRPDFTLEQKQAAIARSLTAVIIHPAPHPGARFTPDQITPVWREDDE</sequence>
<dbReference type="InterPro" id="IPR011109">
    <property type="entry name" value="DNA_bind_recombinase_dom"/>
</dbReference>
<dbReference type="GO" id="GO:0000150">
    <property type="term" value="F:DNA strand exchange activity"/>
    <property type="evidence" value="ECO:0007669"/>
    <property type="project" value="InterPro"/>
</dbReference>
<dbReference type="InterPro" id="IPR006119">
    <property type="entry name" value="Resolv_N"/>
</dbReference>
<evidence type="ECO:0000256" key="1">
    <source>
        <dbReference type="SAM" id="MobiDB-lite"/>
    </source>
</evidence>
<dbReference type="Gene3D" id="3.90.1750.20">
    <property type="entry name" value="Putative Large Serine Recombinase, Chain B, Domain 2"/>
    <property type="match status" value="1"/>
</dbReference>
<evidence type="ECO:0000313" key="3">
    <source>
        <dbReference type="EMBL" id="MBB4968637.1"/>
    </source>
</evidence>
<feature type="domain" description="Recombinase" evidence="2">
    <location>
        <begin position="192"/>
        <end position="302"/>
    </location>
</feature>
<evidence type="ECO:0000313" key="4">
    <source>
        <dbReference type="Proteomes" id="UP000542674"/>
    </source>
</evidence>
<dbReference type="InterPro" id="IPR036162">
    <property type="entry name" value="Resolvase-like_N_sf"/>
</dbReference>
<feature type="compositionally biased region" description="Basic and acidic residues" evidence="1">
    <location>
        <begin position="154"/>
        <end position="177"/>
    </location>
</feature>
<protein>
    <submittedName>
        <fullName evidence="3">DNA invertase Pin-like site-specific DNA recombinase</fullName>
    </submittedName>
</protein>
<dbReference type="EMBL" id="JACHJS010000001">
    <property type="protein sequence ID" value="MBB4968637.1"/>
    <property type="molecule type" value="Genomic_DNA"/>
</dbReference>
<dbReference type="InterPro" id="IPR050639">
    <property type="entry name" value="SSR_resolvase"/>
</dbReference>
<dbReference type="AlphaFoldDB" id="A0A7W7T9Q9"/>
<comment type="caution">
    <text evidence="3">The sequence shown here is derived from an EMBL/GenBank/DDBJ whole genome shotgun (WGS) entry which is preliminary data.</text>
</comment>
<proteinExistence type="predicted"/>
<dbReference type="Pfam" id="PF00239">
    <property type="entry name" value="Resolvase"/>
    <property type="match status" value="1"/>
</dbReference>
<dbReference type="InterPro" id="IPR038109">
    <property type="entry name" value="DNA_bind_recomb_sf"/>
</dbReference>
<dbReference type="PROSITE" id="PS51737">
    <property type="entry name" value="RECOMBINASE_DNA_BIND"/>
    <property type="match status" value="1"/>
</dbReference>
<dbReference type="Gene3D" id="3.40.50.1390">
    <property type="entry name" value="Resolvase, N-terminal catalytic domain"/>
    <property type="match status" value="1"/>
</dbReference>
<evidence type="ECO:0000259" key="2">
    <source>
        <dbReference type="PROSITE" id="PS51737"/>
    </source>
</evidence>
<feature type="region of interest" description="Disordered" evidence="1">
    <location>
        <begin position="153"/>
        <end position="195"/>
    </location>
</feature>
<reference evidence="3 4" key="1">
    <citation type="submission" date="2020-08" db="EMBL/GenBank/DDBJ databases">
        <title>Sequencing the genomes of 1000 actinobacteria strains.</title>
        <authorList>
            <person name="Klenk H.-P."/>
        </authorList>
    </citation>
    <scope>NUCLEOTIDE SEQUENCE [LARGE SCALE GENOMIC DNA]</scope>
    <source>
        <strain evidence="3 4">DSM 45084</strain>
    </source>
</reference>